<protein>
    <recommendedName>
        <fullName evidence="2">Endosome-associated-trafficking regulator 1</fullName>
    </recommendedName>
</protein>
<gene>
    <name evidence="6" type="primary">ENTR1</name>
</gene>
<feature type="compositionally biased region" description="Basic residues" evidence="5">
    <location>
        <begin position="51"/>
        <end position="65"/>
    </location>
</feature>
<evidence type="ECO:0000256" key="3">
    <source>
        <dbReference type="ARBA" id="ARBA00023054"/>
    </source>
</evidence>
<dbReference type="AlphaFoldDB" id="A0A663EW12"/>
<reference evidence="6" key="1">
    <citation type="submission" date="2025-08" db="UniProtKB">
        <authorList>
            <consortium name="Ensembl"/>
        </authorList>
    </citation>
    <scope>IDENTIFICATION</scope>
</reference>
<organism evidence="6 7">
    <name type="scientific">Aquila chrysaetos chrysaetos</name>
    <dbReference type="NCBI Taxonomy" id="223781"/>
    <lineage>
        <taxon>Eukaryota</taxon>
        <taxon>Metazoa</taxon>
        <taxon>Chordata</taxon>
        <taxon>Craniata</taxon>
        <taxon>Vertebrata</taxon>
        <taxon>Euteleostomi</taxon>
        <taxon>Archelosauria</taxon>
        <taxon>Archosauria</taxon>
        <taxon>Dinosauria</taxon>
        <taxon>Saurischia</taxon>
        <taxon>Theropoda</taxon>
        <taxon>Coelurosauria</taxon>
        <taxon>Aves</taxon>
        <taxon>Neognathae</taxon>
        <taxon>Neoaves</taxon>
        <taxon>Telluraves</taxon>
        <taxon>Accipitrimorphae</taxon>
        <taxon>Accipitriformes</taxon>
        <taxon>Accipitridae</taxon>
        <taxon>Accipitrinae</taxon>
        <taxon>Aquila</taxon>
    </lineage>
</organism>
<feature type="compositionally biased region" description="Low complexity" evidence="5">
    <location>
        <begin position="41"/>
        <end position="50"/>
    </location>
</feature>
<evidence type="ECO:0000256" key="5">
    <source>
        <dbReference type="SAM" id="MobiDB-lite"/>
    </source>
</evidence>
<keyword evidence="7" id="KW-1185">Reference proteome</keyword>
<dbReference type="GO" id="GO:0045724">
    <property type="term" value="P:positive regulation of cilium assembly"/>
    <property type="evidence" value="ECO:0007669"/>
    <property type="project" value="TreeGrafter"/>
</dbReference>
<keyword evidence="3 4" id="KW-0175">Coiled coil</keyword>
<dbReference type="GO" id="GO:1903566">
    <property type="term" value="P:positive regulation of protein localization to cilium"/>
    <property type="evidence" value="ECO:0007669"/>
    <property type="project" value="TreeGrafter"/>
</dbReference>
<dbReference type="Ensembl" id="ENSACCT00020016880.1">
    <property type="protein sequence ID" value="ENSACCP00020016179.1"/>
    <property type="gene ID" value="ENSACCG00020011086.1"/>
</dbReference>
<evidence type="ECO:0000256" key="4">
    <source>
        <dbReference type="SAM" id="Coils"/>
    </source>
</evidence>
<feature type="compositionally biased region" description="Low complexity" evidence="5">
    <location>
        <begin position="94"/>
        <end position="107"/>
    </location>
</feature>
<dbReference type="InterPro" id="IPR026757">
    <property type="entry name" value="ENTR1"/>
</dbReference>
<dbReference type="PANTHER" id="PTHR31259">
    <property type="entry name" value="ENDOSOME-ASSOCIATED TRAFFICKING REGULATOR 1"/>
    <property type="match status" value="1"/>
</dbReference>
<dbReference type="GO" id="GO:0005813">
    <property type="term" value="C:centrosome"/>
    <property type="evidence" value="ECO:0007669"/>
    <property type="project" value="TreeGrafter"/>
</dbReference>
<evidence type="ECO:0000256" key="2">
    <source>
        <dbReference type="ARBA" id="ARBA00016007"/>
    </source>
</evidence>
<reference evidence="6" key="2">
    <citation type="submission" date="2025-09" db="UniProtKB">
        <authorList>
            <consortium name="Ensembl"/>
        </authorList>
    </citation>
    <scope>IDENTIFICATION</scope>
</reference>
<name>A0A663EW12_AQUCH</name>
<dbReference type="GO" id="GO:0036064">
    <property type="term" value="C:ciliary basal body"/>
    <property type="evidence" value="ECO:0007669"/>
    <property type="project" value="TreeGrafter"/>
</dbReference>
<feature type="region of interest" description="Disordered" evidence="5">
    <location>
        <begin position="1"/>
        <end position="148"/>
    </location>
</feature>
<evidence type="ECO:0000256" key="1">
    <source>
        <dbReference type="ARBA" id="ARBA00007791"/>
    </source>
</evidence>
<feature type="coiled-coil region" evidence="4">
    <location>
        <begin position="152"/>
        <end position="225"/>
    </location>
</feature>
<dbReference type="Proteomes" id="UP000472275">
    <property type="component" value="Chromosome 24"/>
</dbReference>
<dbReference type="GO" id="GO:0032465">
    <property type="term" value="P:regulation of cytokinesis"/>
    <property type="evidence" value="ECO:0007669"/>
    <property type="project" value="TreeGrafter"/>
</dbReference>
<dbReference type="PANTHER" id="PTHR31259:SF3">
    <property type="entry name" value="ENDOSOME-ASSOCIATED-TRAFFICKING REGULATOR 1"/>
    <property type="match status" value="1"/>
</dbReference>
<sequence length="293" mass="32585">AGPALRRGPAPRSVVARVAERAEAGRSWRRVRVRPSPTPSPSASSSAARRGAARRRAVLTRRRGPARALAPSYSRIRRRPERRRTTRRRNGAGATSPWSWSRPTSPSRAPPRPPPAPSSARARGWQAARTRAWPASEPPPGPGFHSLRQPSYEELKEENASLRSKINKLQIFSETQADKMRKLEKKLEENKIKEEKEAQDLEAMVQHVEQNLQLMTVQLKNYKTENEALRSGQSASLAVVKQNADLALQNLLTVITNSRSLIKQLVSGAESLQLVADLLKSIDRISEVSEDGQ</sequence>
<feature type="compositionally biased region" description="Basic residues" evidence="5">
    <location>
        <begin position="75"/>
        <end position="90"/>
    </location>
</feature>
<feature type="compositionally biased region" description="Pro residues" evidence="5">
    <location>
        <begin position="108"/>
        <end position="117"/>
    </location>
</feature>
<dbReference type="GeneTree" id="ENSGT00390000000560"/>
<evidence type="ECO:0000313" key="7">
    <source>
        <dbReference type="Proteomes" id="UP000472275"/>
    </source>
</evidence>
<evidence type="ECO:0000313" key="6">
    <source>
        <dbReference type="Ensembl" id="ENSACCP00020016179.1"/>
    </source>
</evidence>
<feature type="compositionally biased region" description="Low complexity" evidence="5">
    <location>
        <begin position="1"/>
        <end position="17"/>
    </location>
</feature>
<comment type="similarity">
    <text evidence="1">Belongs to the ENTR1 family.</text>
</comment>
<proteinExistence type="inferred from homology"/>
<dbReference type="GO" id="GO:0030496">
    <property type="term" value="C:midbody"/>
    <property type="evidence" value="ECO:0007669"/>
    <property type="project" value="TreeGrafter"/>
</dbReference>
<dbReference type="GO" id="GO:0005769">
    <property type="term" value="C:early endosome"/>
    <property type="evidence" value="ECO:0007669"/>
    <property type="project" value="TreeGrafter"/>
</dbReference>
<accession>A0A663EW12</accession>
<dbReference type="GO" id="GO:0055037">
    <property type="term" value="C:recycling endosome"/>
    <property type="evidence" value="ECO:0007669"/>
    <property type="project" value="TreeGrafter"/>
</dbReference>